<evidence type="ECO:0000313" key="2">
    <source>
        <dbReference type="Proteomes" id="UP000812287"/>
    </source>
</evidence>
<keyword evidence="2" id="KW-1185">Reference proteome</keyword>
<dbReference type="AlphaFoldDB" id="A0A9P8AUF5"/>
<organism evidence="1 2">
    <name type="scientific">Guyanagaster necrorhizus</name>
    <dbReference type="NCBI Taxonomy" id="856835"/>
    <lineage>
        <taxon>Eukaryota</taxon>
        <taxon>Fungi</taxon>
        <taxon>Dikarya</taxon>
        <taxon>Basidiomycota</taxon>
        <taxon>Agaricomycotina</taxon>
        <taxon>Agaricomycetes</taxon>
        <taxon>Agaricomycetidae</taxon>
        <taxon>Agaricales</taxon>
        <taxon>Marasmiineae</taxon>
        <taxon>Physalacriaceae</taxon>
        <taxon>Guyanagaster</taxon>
    </lineage>
</organism>
<evidence type="ECO:0000313" key="1">
    <source>
        <dbReference type="EMBL" id="KAG7446857.1"/>
    </source>
</evidence>
<dbReference type="RefSeq" id="XP_043040357.1">
    <property type="nucleotide sequence ID" value="XM_043183771.1"/>
</dbReference>
<reference evidence="1" key="1">
    <citation type="submission" date="2020-11" db="EMBL/GenBank/DDBJ databases">
        <title>Adaptations for nitrogen fixation in a non-lichenized fungal sporocarp promotes dispersal by wood-feeding termites.</title>
        <authorList>
            <consortium name="DOE Joint Genome Institute"/>
            <person name="Koch R.A."/>
            <person name="Yoon G."/>
            <person name="Arayal U."/>
            <person name="Lail K."/>
            <person name="Amirebrahimi M."/>
            <person name="Labutti K."/>
            <person name="Lipzen A."/>
            <person name="Riley R."/>
            <person name="Barry K."/>
            <person name="Henrissat B."/>
            <person name="Grigoriev I.V."/>
            <person name="Herr J.R."/>
            <person name="Aime M.C."/>
        </authorList>
    </citation>
    <scope>NUCLEOTIDE SEQUENCE</scope>
    <source>
        <strain evidence="1">MCA 3950</strain>
    </source>
</reference>
<name>A0A9P8AUF5_9AGAR</name>
<dbReference type="GeneID" id="66106068"/>
<gene>
    <name evidence="1" type="ORF">BT62DRAFT_90992</name>
</gene>
<sequence length="134" mass="14878">MGASSLSFAPLFSESGLAQDQGYDEFVAVTEHLDRTSEGKPGNCVFFRRFGLSFLDVFFLLSSARNIHLQYIGTGFIAHSTCELQHPRKTTWVVTRTGFCPTTTDFLSRPLYEETGARGIFSLNILSLRSDGLV</sequence>
<proteinExistence type="predicted"/>
<protein>
    <submittedName>
        <fullName evidence="1">Uncharacterized protein</fullName>
    </submittedName>
</protein>
<dbReference type="Proteomes" id="UP000812287">
    <property type="component" value="Unassembled WGS sequence"/>
</dbReference>
<accession>A0A9P8AUF5</accession>
<comment type="caution">
    <text evidence="1">The sequence shown here is derived from an EMBL/GenBank/DDBJ whole genome shotgun (WGS) entry which is preliminary data.</text>
</comment>
<dbReference type="EMBL" id="MU250533">
    <property type="protein sequence ID" value="KAG7446857.1"/>
    <property type="molecule type" value="Genomic_DNA"/>
</dbReference>